<gene>
    <name evidence="4 7" type="primary">rplO</name>
    <name evidence="7" type="ordered locus">wcw_1485</name>
</gene>
<evidence type="ECO:0000256" key="4">
    <source>
        <dbReference type="HAMAP-Rule" id="MF_01341"/>
    </source>
</evidence>
<dbReference type="InterPro" id="IPR030878">
    <property type="entry name" value="Ribosomal_uL15"/>
</dbReference>
<accession>D6YRY9</accession>
<keyword evidence="8" id="KW-1185">Reference proteome</keyword>
<evidence type="ECO:0000256" key="1">
    <source>
        <dbReference type="ARBA" id="ARBA00007320"/>
    </source>
</evidence>
<evidence type="ECO:0000256" key="3">
    <source>
        <dbReference type="ARBA" id="ARBA00023274"/>
    </source>
</evidence>
<dbReference type="eggNOG" id="COG0200">
    <property type="taxonomic scope" value="Bacteria"/>
</dbReference>
<keyword evidence="3 4" id="KW-0687">Ribonucleoprotein</keyword>
<evidence type="ECO:0000259" key="6">
    <source>
        <dbReference type="Pfam" id="PF00828"/>
    </source>
</evidence>
<dbReference type="GO" id="GO:0022625">
    <property type="term" value="C:cytosolic large ribosomal subunit"/>
    <property type="evidence" value="ECO:0007669"/>
    <property type="project" value="TreeGrafter"/>
</dbReference>
<dbReference type="RefSeq" id="WP_013182542.1">
    <property type="nucleotide sequence ID" value="NC_014225.1"/>
</dbReference>
<feature type="domain" description="Large ribosomal subunit protein uL15/eL18" evidence="6">
    <location>
        <begin position="79"/>
        <end position="142"/>
    </location>
</feature>
<keyword evidence="2 4" id="KW-0689">Ribosomal protein</keyword>
<dbReference type="OrthoDB" id="9810293at2"/>
<dbReference type="InterPro" id="IPR005749">
    <property type="entry name" value="Ribosomal_uL15_bac-type"/>
</dbReference>
<dbReference type="Proteomes" id="UP000001505">
    <property type="component" value="Chromosome"/>
</dbReference>
<dbReference type="HAMAP" id="MF_01341">
    <property type="entry name" value="Ribosomal_uL15"/>
    <property type="match status" value="1"/>
</dbReference>
<dbReference type="AlphaFoldDB" id="D6YRY9"/>
<evidence type="ECO:0000256" key="2">
    <source>
        <dbReference type="ARBA" id="ARBA00022980"/>
    </source>
</evidence>
<comment type="function">
    <text evidence="4">Binds to the 23S rRNA.</text>
</comment>
<feature type="region of interest" description="Disordered" evidence="5">
    <location>
        <begin position="1"/>
        <end position="44"/>
    </location>
</feature>
<feature type="compositionally biased region" description="Polar residues" evidence="5">
    <location>
        <begin position="1"/>
        <end position="13"/>
    </location>
</feature>
<name>D6YRY9_WADCW</name>
<dbReference type="NCBIfam" id="TIGR01071">
    <property type="entry name" value="rplO_bact"/>
    <property type="match status" value="1"/>
</dbReference>
<evidence type="ECO:0000256" key="5">
    <source>
        <dbReference type="SAM" id="MobiDB-lite"/>
    </source>
</evidence>
<dbReference type="GO" id="GO:0003735">
    <property type="term" value="F:structural constituent of ribosome"/>
    <property type="evidence" value="ECO:0007669"/>
    <property type="project" value="InterPro"/>
</dbReference>
<reference evidence="7 8" key="1">
    <citation type="journal article" date="2010" name="PLoS ONE">
        <title>The Waddlia genome: a window into chlamydial biology.</title>
        <authorList>
            <person name="Bertelli C."/>
            <person name="Collyn F."/>
            <person name="Croxatto A."/>
            <person name="Ruckert C."/>
            <person name="Polkinghorne A."/>
            <person name="Kebbi-Beghdadi C."/>
            <person name="Goesmann A."/>
            <person name="Vaughan L."/>
            <person name="Greub G."/>
        </authorList>
    </citation>
    <scope>NUCLEOTIDE SEQUENCE [LARGE SCALE GENOMIC DNA]</scope>
    <source>
        <strain evidence="8">ATCC VR-1470 / WSU 86-1044</strain>
    </source>
</reference>
<keyword evidence="4" id="KW-0699">rRNA-binding</keyword>
<keyword evidence="4" id="KW-0694">RNA-binding</keyword>
<dbReference type="KEGG" id="wch:wcw_1485"/>
<dbReference type="GO" id="GO:0006412">
    <property type="term" value="P:translation"/>
    <property type="evidence" value="ECO:0007669"/>
    <property type="project" value="UniProtKB-UniRule"/>
</dbReference>
<evidence type="ECO:0000313" key="7">
    <source>
        <dbReference type="EMBL" id="ADI38834.1"/>
    </source>
</evidence>
<dbReference type="PANTHER" id="PTHR12934:SF11">
    <property type="entry name" value="LARGE RIBOSOMAL SUBUNIT PROTEIN UL15M"/>
    <property type="match status" value="1"/>
</dbReference>
<dbReference type="SUPFAM" id="SSF52080">
    <property type="entry name" value="Ribosomal proteins L15p and L18e"/>
    <property type="match status" value="1"/>
</dbReference>
<organism evidence="7 8">
    <name type="scientific">Waddlia chondrophila (strain ATCC VR-1470 / WSU 86-1044)</name>
    <dbReference type="NCBI Taxonomy" id="716544"/>
    <lineage>
        <taxon>Bacteria</taxon>
        <taxon>Pseudomonadati</taxon>
        <taxon>Chlamydiota</taxon>
        <taxon>Chlamydiia</taxon>
        <taxon>Parachlamydiales</taxon>
        <taxon>Waddliaceae</taxon>
        <taxon>Waddlia</taxon>
    </lineage>
</organism>
<dbReference type="STRING" id="716544.wcw_1485"/>
<sequence length="154" mass="16948">MHKLNNLKNSSKVTKSRRRVGRGIGSGVGKTCGRGEKGAGSRSGYTRRLGYEGGQFRLFMKLPIRGFSNARFQKKLDSINLGQIDKLYQDGDVVSIETLRQRGFINGKSHGLKILGEGELTKKVTIEADKISVSAKDKLQKANISFSLKSSDDE</sequence>
<dbReference type="PANTHER" id="PTHR12934">
    <property type="entry name" value="50S RIBOSOMAL PROTEIN L15"/>
    <property type="match status" value="1"/>
</dbReference>
<protein>
    <recommendedName>
        <fullName evidence="4">Large ribosomal subunit protein uL15</fullName>
    </recommendedName>
</protein>
<dbReference type="Gene3D" id="3.100.10.10">
    <property type="match status" value="1"/>
</dbReference>
<dbReference type="GO" id="GO:0019843">
    <property type="term" value="F:rRNA binding"/>
    <property type="evidence" value="ECO:0007669"/>
    <property type="project" value="UniProtKB-UniRule"/>
</dbReference>
<feature type="compositionally biased region" description="Gly residues" evidence="5">
    <location>
        <begin position="22"/>
        <end position="32"/>
    </location>
</feature>
<dbReference type="InterPro" id="IPR021131">
    <property type="entry name" value="Ribosomal_uL15/eL18"/>
</dbReference>
<dbReference type="Pfam" id="PF00828">
    <property type="entry name" value="Ribosomal_L27A"/>
    <property type="match status" value="1"/>
</dbReference>
<proteinExistence type="inferred from homology"/>
<comment type="subunit">
    <text evidence="4">Part of the 50S ribosomal subunit.</text>
</comment>
<dbReference type="EMBL" id="CP001928">
    <property type="protein sequence ID" value="ADI38834.1"/>
    <property type="molecule type" value="Genomic_DNA"/>
</dbReference>
<dbReference type="HOGENOM" id="CLU_055188_4_2_0"/>
<dbReference type="InterPro" id="IPR036227">
    <property type="entry name" value="Ribosomal_uL15/eL18_sf"/>
</dbReference>
<comment type="similarity">
    <text evidence="1 4">Belongs to the universal ribosomal protein uL15 family.</text>
</comment>
<evidence type="ECO:0000313" key="8">
    <source>
        <dbReference type="Proteomes" id="UP000001505"/>
    </source>
</evidence>